<reference evidence="2" key="1">
    <citation type="submission" date="2020-04" db="EMBL/GenBank/DDBJ databases">
        <authorList>
            <person name="Chiriac C."/>
            <person name="Salcher M."/>
            <person name="Ghai R."/>
            <person name="Kavagutti S V."/>
        </authorList>
    </citation>
    <scope>NUCLEOTIDE SEQUENCE</scope>
</reference>
<dbReference type="EMBL" id="LR796670">
    <property type="protein sequence ID" value="CAB4159482.1"/>
    <property type="molecule type" value="Genomic_DNA"/>
</dbReference>
<gene>
    <name evidence="2" type="ORF">UFOVP699_218</name>
</gene>
<feature type="compositionally biased region" description="Basic and acidic residues" evidence="1">
    <location>
        <begin position="151"/>
        <end position="168"/>
    </location>
</feature>
<evidence type="ECO:0008006" key="3">
    <source>
        <dbReference type="Google" id="ProtNLM"/>
    </source>
</evidence>
<dbReference type="PANTHER" id="PTHR38730">
    <property type="entry name" value="SLL7028 PROTEIN"/>
    <property type="match status" value="1"/>
</dbReference>
<dbReference type="InterPro" id="IPR036465">
    <property type="entry name" value="vWFA_dom_sf"/>
</dbReference>
<accession>A0A6J5NLB4</accession>
<feature type="region of interest" description="Disordered" evidence="1">
    <location>
        <begin position="1"/>
        <end position="117"/>
    </location>
</feature>
<proteinExistence type="predicted"/>
<sequence length="401" mass="45030">MIRRTSIGRVDRVNAPSQSNKGSGRSFEPSRGIGQEEQELSPGEGVTPEGETQLGQEEKKPSPGRRTLSSEDVLSDEFLETIERALENGEWDHGGVPVGDPTAGDPGQQNPINVGDIQAPEGEDVRIWGDPSKLEKDIDDAIKQGLENEEQAEKAEGKETKTTAEKQRGRGKGGGVRDRLKVETLAKTDWAAIFRTRLTTYSNEKSKYLPYNRRFVAGSRMPTAKLPDSIKNKDTLPELNVIIDTSSSLSYRELEVILAEIKSAMQAAKIKKLNVLLWASSPYYHNSYKEVTSKDFDKVIKDIQDNWKGGGNNDTAYLQKILDLKWQKNFTINLTDGWIDDYTEPGSRTYELATKCFDMQNLIWGIIYPNKQLTMAQWESHVKKFPGTKLPIFLETKKFGQ</sequence>
<name>A0A6J5NLB4_9CAUD</name>
<evidence type="ECO:0000313" key="2">
    <source>
        <dbReference type="EMBL" id="CAB4159482.1"/>
    </source>
</evidence>
<feature type="region of interest" description="Disordered" evidence="1">
    <location>
        <begin position="146"/>
        <end position="176"/>
    </location>
</feature>
<dbReference type="SUPFAM" id="SSF53300">
    <property type="entry name" value="vWA-like"/>
    <property type="match status" value="1"/>
</dbReference>
<protein>
    <recommendedName>
        <fullName evidence="3">VWFA domain containing protein</fullName>
    </recommendedName>
</protein>
<dbReference type="PANTHER" id="PTHR38730:SF1">
    <property type="entry name" value="SLL7028 PROTEIN"/>
    <property type="match status" value="1"/>
</dbReference>
<feature type="compositionally biased region" description="Basic and acidic residues" evidence="1">
    <location>
        <begin position="81"/>
        <end position="93"/>
    </location>
</feature>
<organism evidence="2">
    <name type="scientific">uncultured Caudovirales phage</name>
    <dbReference type="NCBI Taxonomy" id="2100421"/>
    <lineage>
        <taxon>Viruses</taxon>
        <taxon>Duplodnaviria</taxon>
        <taxon>Heunggongvirae</taxon>
        <taxon>Uroviricota</taxon>
        <taxon>Caudoviricetes</taxon>
        <taxon>Peduoviridae</taxon>
        <taxon>Maltschvirus</taxon>
        <taxon>Maltschvirus maltsch</taxon>
    </lineage>
</organism>
<evidence type="ECO:0000256" key="1">
    <source>
        <dbReference type="SAM" id="MobiDB-lite"/>
    </source>
</evidence>